<feature type="compositionally biased region" description="Acidic residues" evidence="1">
    <location>
        <begin position="458"/>
        <end position="469"/>
    </location>
</feature>
<proteinExistence type="predicted"/>
<evidence type="ECO:0000259" key="2">
    <source>
        <dbReference type="PROSITE" id="PS50848"/>
    </source>
</evidence>
<name>A0A8T3BBB4_DENNO</name>
<protein>
    <recommendedName>
        <fullName evidence="2">START domain-containing protein</fullName>
    </recommendedName>
</protein>
<evidence type="ECO:0000313" key="3">
    <source>
        <dbReference type="EMBL" id="KAI0504766.1"/>
    </source>
</evidence>
<dbReference type="Proteomes" id="UP000829196">
    <property type="component" value="Unassembled WGS sequence"/>
</dbReference>
<dbReference type="CDD" id="cd00821">
    <property type="entry name" value="PH"/>
    <property type="match status" value="1"/>
</dbReference>
<dbReference type="CDD" id="cd00177">
    <property type="entry name" value="START"/>
    <property type="match status" value="1"/>
</dbReference>
<dbReference type="InterPro" id="IPR023393">
    <property type="entry name" value="START-like_dom_sf"/>
</dbReference>
<dbReference type="InterPro" id="IPR009769">
    <property type="entry name" value="EDR2_C"/>
</dbReference>
<gene>
    <name evidence="3" type="ORF">KFK09_015719</name>
</gene>
<dbReference type="OrthoDB" id="9970435at2759"/>
<accession>A0A8T3BBB4</accession>
<dbReference type="SMR" id="A0A8T3BBB4"/>
<dbReference type="PANTHER" id="PTHR12136">
    <property type="entry name" value="ENHANCED DISEASE RESISTANCE-RELATED"/>
    <property type="match status" value="1"/>
</dbReference>
<dbReference type="EMBL" id="JAGYWB010000011">
    <property type="protein sequence ID" value="KAI0504766.1"/>
    <property type="molecule type" value="Genomic_DNA"/>
</dbReference>
<dbReference type="Pfam" id="PF07059">
    <property type="entry name" value="EDR2_C"/>
    <property type="match status" value="1"/>
</dbReference>
<keyword evidence="4" id="KW-1185">Reference proteome</keyword>
<dbReference type="InterPro" id="IPR045096">
    <property type="entry name" value="EDR2-like"/>
</dbReference>
<organism evidence="3 4">
    <name type="scientific">Dendrobium nobile</name>
    <name type="common">Orchid</name>
    <dbReference type="NCBI Taxonomy" id="94219"/>
    <lineage>
        <taxon>Eukaryota</taxon>
        <taxon>Viridiplantae</taxon>
        <taxon>Streptophyta</taxon>
        <taxon>Embryophyta</taxon>
        <taxon>Tracheophyta</taxon>
        <taxon>Spermatophyta</taxon>
        <taxon>Magnoliopsida</taxon>
        <taxon>Liliopsida</taxon>
        <taxon>Asparagales</taxon>
        <taxon>Orchidaceae</taxon>
        <taxon>Epidendroideae</taxon>
        <taxon>Malaxideae</taxon>
        <taxon>Dendrobiinae</taxon>
        <taxon>Dendrobium</taxon>
    </lineage>
</organism>
<reference evidence="3" key="1">
    <citation type="journal article" date="2022" name="Front. Genet.">
        <title>Chromosome-Scale Assembly of the Dendrobium nobile Genome Provides Insights Into the Molecular Mechanism of the Biosynthesis of the Medicinal Active Ingredient of Dendrobium.</title>
        <authorList>
            <person name="Xu Q."/>
            <person name="Niu S.-C."/>
            <person name="Li K.-L."/>
            <person name="Zheng P.-J."/>
            <person name="Zhang X.-J."/>
            <person name="Jia Y."/>
            <person name="Liu Y."/>
            <person name="Niu Y.-X."/>
            <person name="Yu L.-H."/>
            <person name="Chen D.-F."/>
            <person name="Zhang G.-Q."/>
        </authorList>
    </citation>
    <scope>NUCLEOTIDE SEQUENCE</scope>
    <source>
        <tissue evidence="3">Leaf</tissue>
    </source>
</reference>
<dbReference type="Gene3D" id="3.30.530.20">
    <property type="match status" value="1"/>
</dbReference>
<dbReference type="PANTHER" id="PTHR12136:SF47">
    <property type="entry name" value="ENHANCED DISEASE RESISTANCE PROTEIN (DUF1336)"/>
    <property type="match status" value="1"/>
</dbReference>
<evidence type="ECO:0000313" key="4">
    <source>
        <dbReference type="Proteomes" id="UP000829196"/>
    </source>
</evidence>
<comment type="caution">
    <text evidence="3">The sequence shown here is derived from an EMBL/GenBank/DDBJ whole genome shotgun (WGS) entry which is preliminary data.</text>
</comment>
<dbReference type="SUPFAM" id="SSF55961">
    <property type="entry name" value="Bet v1-like"/>
    <property type="match status" value="1"/>
</dbReference>
<feature type="domain" description="START" evidence="2">
    <location>
        <begin position="217"/>
        <end position="375"/>
    </location>
</feature>
<dbReference type="InterPro" id="IPR002913">
    <property type="entry name" value="START_lipid-bd_dom"/>
</dbReference>
<feature type="region of interest" description="Disordered" evidence="1">
    <location>
        <begin position="455"/>
        <end position="474"/>
    </location>
</feature>
<sequence>MSSGSQASDDHVSKDAAAAAAASPSDRELQYSGWVYHLGVNSIGHEYFHLRFLWLRGNWVVMYKRDPHDDPGTRPIRKGFVSHSLMVEELGRKEINSGEFYAIRFYNRLDETKKGEIACATAGEARKWMEAFDQAKQLAANDILKASNWHKLSTDSELNFEGHRPRMRRYARDLKRLIRIGKGPEMLLQKTSEPGSHLKTDMYLEGEVGDAMEAHEWRCIRTINGIRIFEEATSLKSGKDFLLKSVGVIDANVDTVFEVVLSLDRHKRHEWDMLTGDLELLESVDGHYDVVYGIYDPKHLTWSSSRKDFVFSRQWFRGQDGEYTILQFPAVHKKQPPRPGYERIKVNPSIWEIRGLKTAYSATSKCLVTRILEIHSTIWDRLKKRYTTNFEKTIPYALLCQVGGLREYFAANPSLALDSPSTVEHSNIFYAAPTASLEPEDSELNDEFHDAIAFDGSLGDEDSDSDDEEPPKAGKVKLKNVSWAIASLALKKSAATGENNELDTTYPPATINPSQFHGSLHQGKGESDTNCWTKPSEPGFMIRGRTYLKDCSKVPGGDPLLKLLAVDWLSAETCMDKIAHHPNRLVQSESGKKLPFILVINLEIPAKPYYSLVLYYGADRPINKQSLLGRFIEGSDVFRDSRFKLIPSIVEGYWMVKRAVGTKACLLGKAVTCRYLREDNFLEIDVDIGSSSVARHIIGLVLGYTTGIVVDLAILIEAKEENELPEYILGTVRLNRLRLDSAVPYP</sequence>
<dbReference type="Pfam" id="PF01852">
    <property type="entry name" value="START"/>
    <property type="match status" value="1"/>
</dbReference>
<dbReference type="AlphaFoldDB" id="A0A8T3BBB4"/>
<evidence type="ECO:0000256" key="1">
    <source>
        <dbReference type="SAM" id="MobiDB-lite"/>
    </source>
</evidence>
<dbReference type="PROSITE" id="PS50848">
    <property type="entry name" value="START"/>
    <property type="match status" value="1"/>
</dbReference>
<dbReference type="SMART" id="SM00233">
    <property type="entry name" value="PH"/>
    <property type="match status" value="1"/>
</dbReference>
<dbReference type="InterPro" id="IPR001849">
    <property type="entry name" value="PH_domain"/>
</dbReference>
<dbReference type="GO" id="GO:0008289">
    <property type="term" value="F:lipid binding"/>
    <property type="evidence" value="ECO:0007669"/>
    <property type="project" value="InterPro"/>
</dbReference>